<reference evidence="2 3" key="1">
    <citation type="submission" date="2020-08" db="EMBL/GenBank/DDBJ databases">
        <title>Genomic Encyclopedia of Type Strains, Phase III (KMG-III): the genomes of soil and plant-associated and newly described type strains.</title>
        <authorList>
            <person name="Whitman W."/>
        </authorList>
    </citation>
    <scope>NUCLEOTIDE SEQUENCE [LARGE SCALE GENOMIC DNA]</scope>
    <source>
        <strain evidence="2 3">CECT 3287</strain>
    </source>
</reference>
<dbReference type="AlphaFoldDB" id="A0A7W5ANA2"/>
<evidence type="ECO:0000256" key="1">
    <source>
        <dbReference type="SAM" id="MobiDB-lite"/>
    </source>
</evidence>
<evidence type="ECO:0000313" key="3">
    <source>
        <dbReference type="Proteomes" id="UP000590749"/>
    </source>
</evidence>
<evidence type="ECO:0000313" key="2">
    <source>
        <dbReference type="EMBL" id="MBB3098974.1"/>
    </source>
</evidence>
<feature type="region of interest" description="Disordered" evidence="1">
    <location>
        <begin position="1"/>
        <end position="30"/>
    </location>
</feature>
<dbReference type="Proteomes" id="UP000590749">
    <property type="component" value="Unassembled WGS sequence"/>
</dbReference>
<proteinExistence type="predicted"/>
<name>A0A7W5ANA2_9ACTN</name>
<organism evidence="2 3">
    <name type="scientific">Actinoplanes campanulatus</name>
    <dbReference type="NCBI Taxonomy" id="113559"/>
    <lineage>
        <taxon>Bacteria</taxon>
        <taxon>Bacillati</taxon>
        <taxon>Actinomycetota</taxon>
        <taxon>Actinomycetes</taxon>
        <taxon>Micromonosporales</taxon>
        <taxon>Micromonosporaceae</taxon>
        <taxon>Actinoplanes</taxon>
    </lineage>
</organism>
<accession>A0A7W5ANA2</accession>
<dbReference type="EMBL" id="JACHXF010000017">
    <property type="protein sequence ID" value="MBB3098974.1"/>
    <property type="molecule type" value="Genomic_DNA"/>
</dbReference>
<dbReference type="RefSeq" id="WP_183225062.1">
    <property type="nucleotide sequence ID" value="NZ_BMPW01000020.1"/>
</dbReference>
<sequence length="115" mass="12702">MTTTTHLPAGITELTEPCWETPNDDETHYPDQDTALEAIEDDEDRHKGTSPTLRLGRCWTAQAACGKWVDADQFGIGHHLTAADALAAALEADFQVVDDVLRCEDGEFCKSRQEL</sequence>
<comment type="caution">
    <text evidence="2">The sequence shown here is derived from an EMBL/GenBank/DDBJ whole genome shotgun (WGS) entry which is preliminary data.</text>
</comment>
<keyword evidence="3" id="KW-1185">Reference proteome</keyword>
<protein>
    <submittedName>
        <fullName evidence="2">Uncharacterized protein</fullName>
    </submittedName>
</protein>
<gene>
    <name evidence="2" type="ORF">FHR83_006680</name>
</gene>